<organism evidence="1">
    <name type="scientific">Clostridium botulinum</name>
    <dbReference type="NCBI Taxonomy" id="1491"/>
    <lineage>
        <taxon>Bacteria</taxon>
        <taxon>Bacillati</taxon>
        <taxon>Bacillota</taxon>
        <taxon>Clostridia</taxon>
        <taxon>Eubacteriales</taxon>
        <taxon>Clostridiaceae</taxon>
        <taxon>Clostridium</taxon>
    </lineage>
</organism>
<reference evidence="1" key="1">
    <citation type="submission" date="2016-05" db="EMBL/GenBank/DDBJ databases">
        <authorList>
            <person name="Lavstsen T."/>
            <person name="Jespersen J.S."/>
        </authorList>
    </citation>
    <scope>NUCLEOTIDE SEQUENCE</scope>
    <source>
        <strain evidence="1">CDC69096</strain>
        <plasmid evidence="1">pNPD8_2</plasmid>
    </source>
</reference>
<sequence length="37" mass="4567">MSYNNYQIEQYNKIIHEILDLNIICELKENLIKKKEK</sequence>
<accession>A0A1L7JNB7</accession>
<gene>
    <name evidence="1" type="ORF">NPD8_4210</name>
</gene>
<evidence type="ECO:0000313" key="1">
    <source>
        <dbReference type="EMBL" id="APU87206.1"/>
    </source>
</evidence>
<keyword evidence="1" id="KW-0614">Plasmid</keyword>
<name>A0A1L7JNB7_CLOBO</name>
<protein>
    <submittedName>
        <fullName evidence="1">Uncharacterized protein</fullName>
    </submittedName>
</protein>
<dbReference type="AlphaFoldDB" id="A0A1L7JNB7"/>
<dbReference type="EMBL" id="CP015717">
    <property type="protein sequence ID" value="APU87206.1"/>
    <property type="molecule type" value="Genomic_DNA"/>
</dbReference>
<geneLocation type="plasmid" evidence="1">
    <name>pNPD8_2</name>
</geneLocation>
<proteinExistence type="predicted"/>